<reference evidence="2 3" key="1">
    <citation type="submission" date="2019-11" db="EMBL/GenBank/DDBJ databases">
        <title>Paenibacillus monticola sp. nov., a novel PGPR strain isolated from mountain sample in China.</title>
        <authorList>
            <person name="Zhao Q."/>
            <person name="Li H.-P."/>
            <person name="Zhang J.-L."/>
        </authorList>
    </citation>
    <scope>NUCLEOTIDE SEQUENCE [LARGE SCALE GENOMIC DNA]</scope>
    <source>
        <strain evidence="2 3">LC-T2</strain>
    </source>
</reference>
<dbReference type="Pfam" id="PF00004">
    <property type="entry name" value="AAA"/>
    <property type="match status" value="1"/>
</dbReference>
<dbReference type="RefSeq" id="WP_154120427.1">
    <property type="nucleotide sequence ID" value="NZ_WJXB01000007.1"/>
</dbReference>
<name>A0A7X2H7F9_9BACL</name>
<dbReference type="SUPFAM" id="SSF52540">
    <property type="entry name" value="P-loop containing nucleoside triphosphate hydrolases"/>
    <property type="match status" value="1"/>
</dbReference>
<sequence>MNKLVFFLGPGGAGKTTLAKAIASRRKVPFLDMDILLRPAADAIMTLHGLDPADRDSAEYKKLCRDLGYRITMDAALDNIGLDTDVFVVGPFTQEANNPDWIGSELSRIGRSLQDVEVKVVLVGLANEALYLERIQGRHSPLDTWKFRHWDEFCASLGNRSVQWPLPAASVIWIDNSNPNIAATVATVERFIYDSPK</sequence>
<dbReference type="Proteomes" id="UP000463051">
    <property type="component" value="Unassembled WGS sequence"/>
</dbReference>
<dbReference type="EMBL" id="WJXB01000007">
    <property type="protein sequence ID" value="MRN54901.1"/>
    <property type="molecule type" value="Genomic_DNA"/>
</dbReference>
<dbReference type="GO" id="GO:0005524">
    <property type="term" value="F:ATP binding"/>
    <property type="evidence" value="ECO:0007669"/>
    <property type="project" value="InterPro"/>
</dbReference>
<feature type="domain" description="ATPase AAA-type core" evidence="1">
    <location>
        <begin position="6"/>
        <end position="34"/>
    </location>
</feature>
<evidence type="ECO:0000259" key="1">
    <source>
        <dbReference type="Pfam" id="PF00004"/>
    </source>
</evidence>
<comment type="caution">
    <text evidence="2">The sequence shown here is derived from an EMBL/GenBank/DDBJ whole genome shotgun (WGS) entry which is preliminary data.</text>
</comment>
<gene>
    <name evidence="2" type="ORF">GJB61_18110</name>
</gene>
<protein>
    <submittedName>
        <fullName evidence="2">AAA family ATPase</fullName>
    </submittedName>
</protein>
<dbReference type="AlphaFoldDB" id="A0A7X2H7F9"/>
<dbReference type="Gene3D" id="3.40.50.300">
    <property type="entry name" value="P-loop containing nucleotide triphosphate hydrolases"/>
    <property type="match status" value="1"/>
</dbReference>
<evidence type="ECO:0000313" key="3">
    <source>
        <dbReference type="Proteomes" id="UP000463051"/>
    </source>
</evidence>
<dbReference type="InterPro" id="IPR027417">
    <property type="entry name" value="P-loop_NTPase"/>
</dbReference>
<accession>A0A7X2H7F9</accession>
<organism evidence="2 3">
    <name type="scientific">Paenibacillus monticola</name>
    <dbReference type="NCBI Taxonomy" id="2666075"/>
    <lineage>
        <taxon>Bacteria</taxon>
        <taxon>Bacillati</taxon>
        <taxon>Bacillota</taxon>
        <taxon>Bacilli</taxon>
        <taxon>Bacillales</taxon>
        <taxon>Paenibacillaceae</taxon>
        <taxon>Paenibacillus</taxon>
    </lineage>
</organism>
<dbReference type="InterPro" id="IPR003959">
    <property type="entry name" value="ATPase_AAA_core"/>
</dbReference>
<keyword evidence="3" id="KW-1185">Reference proteome</keyword>
<evidence type="ECO:0000313" key="2">
    <source>
        <dbReference type="EMBL" id="MRN54901.1"/>
    </source>
</evidence>
<proteinExistence type="predicted"/>
<dbReference type="GO" id="GO:0016887">
    <property type="term" value="F:ATP hydrolysis activity"/>
    <property type="evidence" value="ECO:0007669"/>
    <property type="project" value="InterPro"/>
</dbReference>